<dbReference type="GO" id="GO:0031514">
    <property type="term" value="C:motile cilium"/>
    <property type="evidence" value="ECO:0007669"/>
    <property type="project" value="TreeGrafter"/>
</dbReference>
<evidence type="ECO:0000256" key="3">
    <source>
        <dbReference type="ARBA" id="ARBA00021303"/>
    </source>
</evidence>
<evidence type="ECO:0000256" key="6">
    <source>
        <dbReference type="ARBA" id="ARBA00022846"/>
    </source>
</evidence>
<keyword evidence="4" id="KW-0963">Cytoplasm</keyword>
<dbReference type="Pfam" id="PF01841">
    <property type="entry name" value="Transglut_core"/>
    <property type="match status" value="1"/>
</dbReference>
<keyword evidence="9" id="KW-0969">Cilium</keyword>
<feature type="coiled-coil region" evidence="14">
    <location>
        <begin position="712"/>
        <end position="785"/>
    </location>
</feature>
<dbReference type="PANTHER" id="PTHR35249:SF2">
    <property type="entry name" value="DYNEIN REGULATORY COMPLEX SUBUNIT 7"/>
    <property type="match status" value="1"/>
</dbReference>
<evidence type="ECO:0000256" key="7">
    <source>
        <dbReference type="ARBA" id="ARBA00022871"/>
    </source>
</evidence>
<feature type="domain" description="Dynein regulatory complex subunit 7 MORN" evidence="18">
    <location>
        <begin position="471"/>
        <end position="752"/>
    </location>
</feature>
<evidence type="ECO:0000256" key="10">
    <source>
        <dbReference type="ARBA" id="ARBA00023212"/>
    </source>
</evidence>
<keyword evidence="10" id="KW-0206">Cytoskeleton</keyword>
<dbReference type="Proteomes" id="UP000663845">
    <property type="component" value="Unassembled WGS sequence"/>
</dbReference>
<dbReference type="AlphaFoldDB" id="A0A814JCZ9"/>
<feature type="domain" description="Dynein regulatory complex subunit 7 C-terminal" evidence="19">
    <location>
        <begin position="800"/>
        <end position="905"/>
    </location>
</feature>
<dbReference type="GO" id="GO:0030154">
    <property type="term" value="P:cell differentiation"/>
    <property type="evidence" value="ECO:0007669"/>
    <property type="project" value="UniProtKB-KW"/>
</dbReference>
<dbReference type="InterPro" id="IPR038765">
    <property type="entry name" value="Papain-like_cys_pep_sf"/>
</dbReference>
<accession>A0A814JCZ9</accession>
<dbReference type="InterPro" id="IPR002931">
    <property type="entry name" value="Transglutaminase-like"/>
</dbReference>
<evidence type="ECO:0000256" key="5">
    <source>
        <dbReference type="ARBA" id="ARBA00022782"/>
    </source>
</evidence>
<dbReference type="Pfam" id="PF24656">
    <property type="entry name" value="CEPT76_peptidase"/>
    <property type="match status" value="1"/>
</dbReference>
<dbReference type="InterPro" id="IPR033551">
    <property type="entry name" value="DRC7/lobo"/>
</dbReference>
<dbReference type="Pfam" id="PF24667">
    <property type="entry name" value="MORN_DRC7"/>
    <property type="match status" value="1"/>
</dbReference>
<keyword evidence="11" id="KW-0966">Cell projection</keyword>
<dbReference type="Pfam" id="PF24671">
    <property type="entry name" value="DRC7_C"/>
    <property type="match status" value="1"/>
</dbReference>
<comment type="caution">
    <text evidence="20">The sequence shown here is derived from an EMBL/GenBank/DDBJ whole genome shotgun (WGS) entry which is preliminary data.</text>
</comment>
<dbReference type="InterPro" id="IPR056292">
    <property type="entry name" value="DRC7_C"/>
</dbReference>
<dbReference type="PANTHER" id="PTHR35249">
    <property type="entry name" value="DYNEIN REGULATORY COMPLEX SUBUNIT 7"/>
    <property type="match status" value="1"/>
</dbReference>
<evidence type="ECO:0000259" key="18">
    <source>
        <dbReference type="Pfam" id="PF24667"/>
    </source>
</evidence>
<name>A0A814JCZ9_9BILA</name>
<evidence type="ECO:0000256" key="11">
    <source>
        <dbReference type="ARBA" id="ARBA00023273"/>
    </source>
</evidence>
<feature type="coiled-coil region" evidence="14">
    <location>
        <begin position="822"/>
        <end position="885"/>
    </location>
</feature>
<evidence type="ECO:0000256" key="15">
    <source>
        <dbReference type="SAM" id="MobiDB-lite"/>
    </source>
</evidence>
<evidence type="ECO:0000259" key="19">
    <source>
        <dbReference type="Pfam" id="PF24671"/>
    </source>
</evidence>
<keyword evidence="7" id="KW-0744">Spermatogenesis</keyword>
<evidence type="ECO:0000313" key="21">
    <source>
        <dbReference type="Proteomes" id="UP000663845"/>
    </source>
</evidence>
<evidence type="ECO:0000256" key="14">
    <source>
        <dbReference type="SAM" id="Coils"/>
    </source>
</evidence>
<evidence type="ECO:0000259" key="16">
    <source>
        <dbReference type="Pfam" id="PF01841"/>
    </source>
</evidence>
<evidence type="ECO:0000256" key="4">
    <source>
        <dbReference type="ARBA" id="ARBA00022490"/>
    </source>
</evidence>
<evidence type="ECO:0000256" key="9">
    <source>
        <dbReference type="ARBA" id="ARBA00023069"/>
    </source>
</evidence>
<sequence>MTETNGDELHASHDVNGHEHADTDEEVADQQNDSNNDVQEEILPPKPKLQPIIAPDMFPPPIVICENPENYPESYRTNTKKEELILTFIENFRRQYHYIYRDRKPLFLNPLNECGLPKFVCTTVQPTLLSFSKLFQWNDAAEFVADHLNYELLEPPHELPKTLWSPEKVLYDHRGNCFDYANLLCSFLIGAGYDAFVVSGYATREVCFMDTTRLPNPYIKKREEKHVERVKPPHKKYTVKPPKDLTSKYDAYMHQRHLDKIQADKNRRQEEEYKRIAEIEKPLPDPLYGIRVHAWVLVLPGKREVPEAFFIEPTTGYGKATNDVEYLGIESVWNHQNYWVNMQDCSNGCESLQFDLNDQARWEFMFTYSTSLRGAVTATLNTIGNSAILDEEEDKGTAETTQKDIEVPPSWVRHLDLTPAEFQNRYPHSRKTYFYKKTRGTAETTQKDIEVPPSWVRHLDLTPAEFQNRYPHSRKTYFYKKTRVEKYAPYFMKDGIVLKISEFADYDFKELIYVTQKYEHRHDKLEERGHDIRTNTVCETYLPGRPDQLKEHTYGFGPEFERTMIYYDKARLDGLAKRHETMLELTDYFVNRDDFLEYRKALFEPRPKKFGPAEKDNQRPIISITERYGRNVELNANDDIRELVFAIKDDKFVITYHRDDIHITPSTRTYVKPINWNDKTITIKWSDDLLLETYQADEDFKQMSKRDLYYKMLKLMEQEEEVTRRVQKAEDEIRDLQNRRQQEELSNELEYSVYDTERNKKSREYRDLLDKRDKEEKRKREIKDVDYLAPFLAAIGKPSRINAHTAQTLRTSAQHDFKERSIRKANLMQARYENEVQELITKQQWYQKHQIGMTKEDELEYQRVCQDAQFRLHILEERLDRHKKLSAEKYLQLESKLNEDPRLKEPYIIPEEKK</sequence>
<evidence type="ECO:0000259" key="17">
    <source>
        <dbReference type="Pfam" id="PF24656"/>
    </source>
</evidence>
<evidence type="ECO:0000313" key="20">
    <source>
        <dbReference type="EMBL" id="CAF1036599.1"/>
    </source>
</evidence>
<gene>
    <name evidence="20" type="ORF">JYZ213_LOCUS17901</name>
</gene>
<keyword evidence="5" id="KW-0221">Differentiation</keyword>
<evidence type="ECO:0000256" key="13">
    <source>
        <dbReference type="ARBA" id="ARBA00031733"/>
    </source>
</evidence>
<dbReference type="InterPro" id="IPR056290">
    <property type="entry name" value="CEPT76/DRC7_peptidase-like_dom"/>
</dbReference>
<evidence type="ECO:0000256" key="12">
    <source>
        <dbReference type="ARBA" id="ARBA00031627"/>
    </source>
</evidence>
<feature type="domain" description="CEP76/DRC7 peptidase-like" evidence="17">
    <location>
        <begin position="292"/>
        <end position="365"/>
    </location>
</feature>
<organism evidence="20 21">
    <name type="scientific">Adineta steineri</name>
    <dbReference type="NCBI Taxonomy" id="433720"/>
    <lineage>
        <taxon>Eukaryota</taxon>
        <taxon>Metazoa</taxon>
        <taxon>Spiralia</taxon>
        <taxon>Gnathifera</taxon>
        <taxon>Rotifera</taxon>
        <taxon>Eurotatoria</taxon>
        <taxon>Bdelloidea</taxon>
        <taxon>Adinetida</taxon>
        <taxon>Adinetidae</taxon>
        <taxon>Adineta</taxon>
    </lineage>
</organism>
<keyword evidence="8 14" id="KW-0175">Coiled coil</keyword>
<dbReference type="EMBL" id="CAJNOG010000171">
    <property type="protein sequence ID" value="CAF1036599.1"/>
    <property type="molecule type" value="Genomic_DNA"/>
</dbReference>
<protein>
    <recommendedName>
        <fullName evidence="3">Dynein regulatory complex subunit 7</fullName>
    </recommendedName>
    <alternativeName>
        <fullName evidence="12">Coiled-coil domain-containing protein 135</fullName>
    </alternativeName>
    <alternativeName>
        <fullName evidence="13">Coiled-coil domain-containing protein lobo homolog</fullName>
    </alternativeName>
</protein>
<feature type="compositionally biased region" description="Basic and acidic residues" evidence="15">
    <location>
        <begin position="7"/>
        <end position="21"/>
    </location>
</feature>
<feature type="region of interest" description="Disordered" evidence="15">
    <location>
        <begin position="1"/>
        <end position="45"/>
    </location>
</feature>
<proteinExistence type="inferred from homology"/>
<comment type="subcellular location">
    <subcellularLocation>
        <location evidence="1">Cytoplasm</location>
        <location evidence="1">Cytoskeleton</location>
        <location evidence="1">Flagellum axoneme</location>
    </subcellularLocation>
</comment>
<dbReference type="GO" id="GO:0007283">
    <property type="term" value="P:spermatogenesis"/>
    <property type="evidence" value="ECO:0007669"/>
    <property type="project" value="UniProtKB-KW"/>
</dbReference>
<feature type="domain" description="Transglutaminase-like" evidence="16">
    <location>
        <begin position="141"/>
        <end position="204"/>
    </location>
</feature>
<dbReference type="InterPro" id="IPR056291">
    <property type="entry name" value="MORN_DRC7"/>
</dbReference>
<evidence type="ECO:0000256" key="8">
    <source>
        <dbReference type="ARBA" id="ARBA00023054"/>
    </source>
</evidence>
<reference evidence="20" key="1">
    <citation type="submission" date="2021-02" db="EMBL/GenBank/DDBJ databases">
        <authorList>
            <person name="Nowell W R."/>
        </authorList>
    </citation>
    <scope>NUCLEOTIDE SEQUENCE</scope>
</reference>
<dbReference type="SUPFAM" id="SSF54001">
    <property type="entry name" value="Cysteine proteinases"/>
    <property type="match status" value="1"/>
</dbReference>
<evidence type="ECO:0000256" key="2">
    <source>
        <dbReference type="ARBA" id="ARBA00010738"/>
    </source>
</evidence>
<evidence type="ECO:0000256" key="1">
    <source>
        <dbReference type="ARBA" id="ARBA00004611"/>
    </source>
</evidence>
<keyword evidence="6" id="KW-0282">Flagellum</keyword>
<comment type="similarity">
    <text evidence="2">Belongs to the DRC7 family.</text>
</comment>
<dbReference type="GO" id="GO:0030317">
    <property type="term" value="P:flagellated sperm motility"/>
    <property type="evidence" value="ECO:0007669"/>
    <property type="project" value="TreeGrafter"/>
</dbReference>